<sequence>MTYLRPADLAREHGLSPQTVRNYERDGFLPPAGRSETGYRRYTGRHAAALRTYLALIPAHGYAEAGTIMRAAVEGRWNDALTAVDRSHAELLRDRGTLDAVGEVLAHLHGRPSGARRPAARVAQPFTIGELARRLGVGVATIRAWERAGVLAPDRRPATNHRTYDADDVRDAELAHFLRRGHRPLPLIATVVQEVRTAGDTRTLEAALTDWRARVTARGLAMLKAAALLSDYAGARAD</sequence>
<name>A0ABQ3P4P9_9ACTN</name>
<keyword evidence="1" id="KW-0678">Repressor</keyword>
<dbReference type="RefSeq" id="WP_190223363.1">
    <property type="nucleotide sequence ID" value="NZ_BNBS01000031.1"/>
</dbReference>
<keyword evidence="7" id="KW-1185">Reference proteome</keyword>
<accession>A0ABQ3P4P9</accession>
<dbReference type="InterPro" id="IPR009061">
    <property type="entry name" value="DNA-bd_dom_put_sf"/>
</dbReference>
<dbReference type="PANTHER" id="PTHR30204">
    <property type="entry name" value="REDOX-CYCLING DRUG-SENSING TRANSCRIPTIONAL ACTIVATOR SOXR"/>
    <property type="match status" value="1"/>
</dbReference>
<feature type="domain" description="HTH merR-type" evidence="5">
    <location>
        <begin position="125"/>
        <end position="170"/>
    </location>
</feature>
<feature type="domain" description="HTH merR-type" evidence="5">
    <location>
        <begin position="3"/>
        <end position="43"/>
    </location>
</feature>
<evidence type="ECO:0000259" key="5">
    <source>
        <dbReference type="PROSITE" id="PS50937"/>
    </source>
</evidence>
<dbReference type="SUPFAM" id="SSF46955">
    <property type="entry name" value="Putative DNA-binding domain"/>
    <property type="match status" value="2"/>
</dbReference>
<dbReference type="SMART" id="SM00422">
    <property type="entry name" value="HTH_MERR"/>
    <property type="match status" value="2"/>
</dbReference>
<dbReference type="InterPro" id="IPR000551">
    <property type="entry name" value="MerR-type_HTH_dom"/>
</dbReference>
<evidence type="ECO:0000313" key="6">
    <source>
        <dbReference type="EMBL" id="GHI19993.1"/>
    </source>
</evidence>
<dbReference type="Pfam" id="PF00376">
    <property type="entry name" value="MerR"/>
    <property type="match status" value="1"/>
</dbReference>
<proteinExistence type="predicted"/>
<dbReference type="Proteomes" id="UP001052739">
    <property type="component" value="Unassembled WGS sequence"/>
</dbReference>
<dbReference type="PANTHER" id="PTHR30204:SF69">
    <property type="entry name" value="MERR-FAMILY TRANSCRIPTIONAL REGULATOR"/>
    <property type="match status" value="1"/>
</dbReference>
<protein>
    <submittedName>
        <fullName evidence="6">MerR family transcriptional regulator</fullName>
    </submittedName>
</protein>
<dbReference type="EMBL" id="BNDW01000004">
    <property type="protein sequence ID" value="GHI19993.1"/>
    <property type="molecule type" value="Genomic_DNA"/>
</dbReference>
<evidence type="ECO:0000256" key="2">
    <source>
        <dbReference type="ARBA" id="ARBA00023015"/>
    </source>
</evidence>
<reference evidence="6" key="1">
    <citation type="submission" date="2024-05" db="EMBL/GenBank/DDBJ databases">
        <title>Whole genome shotgun sequence of Streptomyces hydrogenans NBRC 13475.</title>
        <authorList>
            <person name="Komaki H."/>
            <person name="Tamura T."/>
        </authorList>
    </citation>
    <scope>NUCLEOTIDE SEQUENCE</scope>
    <source>
        <strain evidence="6">NBRC 13475</strain>
    </source>
</reference>
<dbReference type="PROSITE" id="PS50937">
    <property type="entry name" value="HTH_MERR_2"/>
    <property type="match status" value="2"/>
</dbReference>
<evidence type="ECO:0000256" key="1">
    <source>
        <dbReference type="ARBA" id="ARBA00022491"/>
    </source>
</evidence>
<comment type="caution">
    <text evidence="6">The sequence shown here is derived from an EMBL/GenBank/DDBJ whole genome shotgun (WGS) entry which is preliminary data.</text>
</comment>
<organism evidence="6 7">
    <name type="scientific">Streptomyces hydrogenans</name>
    <dbReference type="NCBI Taxonomy" id="1873719"/>
    <lineage>
        <taxon>Bacteria</taxon>
        <taxon>Bacillati</taxon>
        <taxon>Actinomycetota</taxon>
        <taxon>Actinomycetes</taxon>
        <taxon>Kitasatosporales</taxon>
        <taxon>Streptomycetaceae</taxon>
        <taxon>Streptomyces</taxon>
    </lineage>
</organism>
<gene>
    <name evidence="6" type="ORF">Shyd_13640</name>
</gene>
<keyword evidence="2" id="KW-0805">Transcription regulation</keyword>
<dbReference type="InterPro" id="IPR047057">
    <property type="entry name" value="MerR_fam"/>
</dbReference>
<evidence type="ECO:0000313" key="7">
    <source>
        <dbReference type="Proteomes" id="UP001052739"/>
    </source>
</evidence>
<evidence type="ECO:0000256" key="3">
    <source>
        <dbReference type="ARBA" id="ARBA00023125"/>
    </source>
</evidence>
<dbReference type="Pfam" id="PF13411">
    <property type="entry name" value="MerR_1"/>
    <property type="match status" value="1"/>
</dbReference>
<keyword evidence="3" id="KW-0238">DNA-binding</keyword>
<keyword evidence="4" id="KW-0804">Transcription</keyword>
<evidence type="ECO:0000256" key="4">
    <source>
        <dbReference type="ARBA" id="ARBA00023163"/>
    </source>
</evidence>
<dbReference type="Gene3D" id="1.10.1660.10">
    <property type="match status" value="2"/>
</dbReference>